<accession>A0AAV8XJZ6</accession>
<dbReference type="EMBL" id="JAPWTK010000497">
    <property type="protein sequence ID" value="KAJ8939287.1"/>
    <property type="molecule type" value="Genomic_DNA"/>
</dbReference>
<dbReference type="PANTHER" id="PTHR47326">
    <property type="entry name" value="TRANSPOSABLE ELEMENT TC3 TRANSPOSASE-LIKE PROTEIN"/>
    <property type="match status" value="1"/>
</dbReference>
<comment type="caution">
    <text evidence="1">The sequence shown here is derived from an EMBL/GenBank/DDBJ whole genome shotgun (WGS) entry which is preliminary data.</text>
</comment>
<dbReference type="InterPro" id="IPR036397">
    <property type="entry name" value="RNaseH_sf"/>
</dbReference>
<dbReference type="Proteomes" id="UP001162162">
    <property type="component" value="Unassembled WGS sequence"/>
</dbReference>
<reference evidence="1" key="1">
    <citation type="journal article" date="2023" name="Insect Mol. Biol.">
        <title>Genome sequencing provides insights into the evolution of gene families encoding plant cell wall-degrading enzymes in longhorned beetles.</title>
        <authorList>
            <person name="Shin N.R."/>
            <person name="Okamura Y."/>
            <person name="Kirsch R."/>
            <person name="Pauchet Y."/>
        </authorList>
    </citation>
    <scope>NUCLEOTIDE SEQUENCE</scope>
    <source>
        <strain evidence="1">AMC_N1</strain>
    </source>
</reference>
<proteinExistence type="predicted"/>
<evidence type="ECO:0000313" key="2">
    <source>
        <dbReference type="Proteomes" id="UP001162162"/>
    </source>
</evidence>
<name>A0AAV8XJZ6_9CUCU</name>
<organism evidence="1 2">
    <name type="scientific">Aromia moschata</name>
    <dbReference type="NCBI Taxonomy" id="1265417"/>
    <lineage>
        <taxon>Eukaryota</taxon>
        <taxon>Metazoa</taxon>
        <taxon>Ecdysozoa</taxon>
        <taxon>Arthropoda</taxon>
        <taxon>Hexapoda</taxon>
        <taxon>Insecta</taxon>
        <taxon>Pterygota</taxon>
        <taxon>Neoptera</taxon>
        <taxon>Endopterygota</taxon>
        <taxon>Coleoptera</taxon>
        <taxon>Polyphaga</taxon>
        <taxon>Cucujiformia</taxon>
        <taxon>Chrysomeloidea</taxon>
        <taxon>Cerambycidae</taxon>
        <taxon>Cerambycinae</taxon>
        <taxon>Callichromatini</taxon>
        <taxon>Aromia</taxon>
    </lineage>
</organism>
<sequence length="262" mass="30679">MLVQLTTDNHHMKICVKQTKQSKKFTNLFDQTYLKKLVNKFINLFSVKILPSIGSKIGILPKYPDRRIYQSTVSRIENKFREFGNVTDIPKSGSKQKLDILLDIQDNPHKPTRQVAADNDVKLNDDDPDRQLEFCEIMANRCQDNPLFIKKHSFSDEATFVLGYIISTLDDGGQYPEKVNVWAGIINSRIIGPYFFDGTLTSARYWDFLKNFLVPELRMLFPDDDNPNEIDRNIWFQRTEHFFHWKVSGTKYPKHLKFVSEH</sequence>
<dbReference type="PANTHER" id="PTHR47326:SF1">
    <property type="entry name" value="HTH PSQ-TYPE DOMAIN-CONTAINING PROTEIN"/>
    <property type="match status" value="1"/>
</dbReference>
<dbReference type="AlphaFoldDB" id="A0AAV8XJZ6"/>
<gene>
    <name evidence="1" type="ORF">NQ318_014935</name>
</gene>
<evidence type="ECO:0000313" key="1">
    <source>
        <dbReference type="EMBL" id="KAJ8939287.1"/>
    </source>
</evidence>
<keyword evidence="2" id="KW-1185">Reference proteome</keyword>
<dbReference type="GO" id="GO:0003676">
    <property type="term" value="F:nucleic acid binding"/>
    <property type="evidence" value="ECO:0007669"/>
    <property type="project" value="InterPro"/>
</dbReference>
<protein>
    <submittedName>
        <fullName evidence="1">Uncharacterized protein</fullName>
    </submittedName>
</protein>
<dbReference type="Gene3D" id="3.30.420.10">
    <property type="entry name" value="Ribonuclease H-like superfamily/Ribonuclease H"/>
    <property type="match status" value="1"/>
</dbReference>